<evidence type="ECO:0000313" key="2">
    <source>
        <dbReference type="EMBL" id="KAJ8871516.1"/>
    </source>
</evidence>
<evidence type="ECO:0000313" key="3">
    <source>
        <dbReference type="Proteomes" id="UP001159363"/>
    </source>
</evidence>
<keyword evidence="3" id="KW-1185">Reference proteome</keyword>
<reference evidence="2 3" key="1">
    <citation type="submission" date="2023-02" db="EMBL/GenBank/DDBJ databases">
        <title>LHISI_Scaffold_Assembly.</title>
        <authorList>
            <person name="Stuart O.P."/>
            <person name="Cleave R."/>
            <person name="Magrath M.J.L."/>
            <person name="Mikheyev A.S."/>
        </authorList>
    </citation>
    <scope>NUCLEOTIDE SEQUENCE [LARGE SCALE GENOMIC DNA]</scope>
    <source>
        <strain evidence="2">Daus_M_001</strain>
        <tissue evidence="2">Leg muscle</tissue>
    </source>
</reference>
<feature type="region of interest" description="Disordered" evidence="1">
    <location>
        <begin position="168"/>
        <end position="195"/>
    </location>
</feature>
<accession>A0ABQ9GHL9</accession>
<name>A0ABQ9GHL9_9NEOP</name>
<gene>
    <name evidence="2" type="ORF">PR048_027838</name>
</gene>
<dbReference type="EMBL" id="JARBHB010000012">
    <property type="protein sequence ID" value="KAJ8871516.1"/>
    <property type="molecule type" value="Genomic_DNA"/>
</dbReference>
<sequence>MRGWENRRSPRKHADKWHRLAGSDTAGIRTLFALFGVERSSRSATTVASIKKTEQNSHGCAVGCAVIVRPVFNTTSQEHDSADILLGQIQLGSPLVEDRPIMNAVKYRVVSGVVWTNRTMAGETGDPREKPADQWHSPARFPLAKIRECPGLGLSPVRIGVDAVTSGIPGRRNARQTPHARHLHGVGRRTTPPLPCTISSKSPLYPLRHASLAEFPPPPSPPPLTGRRDAVAAETKRRGAAINGRAEVVPLCERNKQANVMSVGHDCVALSHLQGRRWPEWLSRDVAVFNWSNDNLRGAGAGFLNAGDRPIHSAPGCQQNPPLLMTPVELAALPARYWLEAIRGVSDSL</sequence>
<protein>
    <submittedName>
        <fullName evidence="2">Uncharacterized protein</fullName>
    </submittedName>
</protein>
<evidence type="ECO:0000256" key="1">
    <source>
        <dbReference type="SAM" id="MobiDB-lite"/>
    </source>
</evidence>
<feature type="compositionally biased region" description="Basic residues" evidence="1">
    <location>
        <begin position="172"/>
        <end position="187"/>
    </location>
</feature>
<organism evidence="2 3">
    <name type="scientific">Dryococelus australis</name>
    <dbReference type="NCBI Taxonomy" id="614101"/>
    <lineage>
        <taxon>Eukaryota</taxon>
        <taxon>Metazoa</taxon>
        <taxon>Ecdysozoa</taxon>
        <taxon>Arthropoda</taxon>
        <taxon>Hexapoda</taxon>
        <taxon>Insecta</taxon>
        <taxon>Pterygota</taxon>
        <taxon>Neoptera</taxon>
        <taxon>Polyneoptera</taxon>
        <taxon>Phasmatodea</taxon>
        <taxon>Verophasmatodea</taxon>
        <taxon>Anareolatae</taxon>
        <taxon>Phasmatidae</taxon>
        <taxon>Eurycanthinae</taxon>
        <taxon>Dryococelus</taxon>
    </lineage>
</organism>
<comment type="caution">
    <text evidence="2">The sequence shown here is derived from an EMBL/GenBank/DDBJ whole genome shotgun (WGS) entry which is preliminary data.</text>
</comment>
<dbReference type="Proteomes" id="UP001159363">
    <property type="component" value="Chromosome 11"/>
</dbReference>
<proteinExistence type="predicted"/>